<keyword evidence="1" id="KW-0805">Transcription regulation</keyword>
<gene>
    <name evidence="4" type="ORF">ACI8B_520001</name>
</gene>
<feature type="domain" description="HTH araC/xylS-type" evidence="3">
    <location>
        <begin position="195"/>
        <end position="293"/>
    </location>
</feature>
<dbReference type="PANTHER" id="PTHR43436:SF1">
    <property type="entry name" value="TRANSCRIPTIONAL REGULATORY PROTEIN"/>
    <property type="match status" value="1"/>
</dbReference>
<dbReference type="Pfam" id="PF12833">
    <property type="entry name" value="HTH_18"/>
    <property type="match status" value="1"/>
</dbReference>
<dbReference type="EMBL" id="CABWKZ010000048">
    <property type="protein sequence ID" value="VXA58120.1"/>
    <property type="molecule type" value="Genomic_DNA"/>
</dbReference>
<keyword evidence="2" id="KW-0804">Transcription</keyword>
<organism evidence="4 5">
    <name type="scientific">Acinetobacter proteolyticus</name>
    <dbReference type="NCBI Taxonomy" id="1776741"/>
    <lineage>
        <taxon>Bacteria</taxon>
        <taxon>Pseudomonadati</taxon>
        <taxon>Pseudomonadota</taxon>
        <taxon>Gammaproteobacteria</taxon>
        <taxon>Moraxellales</taxon>
        <taxon>Moraxellaceae</taxon>
        <taxon>Acinetobacter</taxon>
    </lineage>
</organism>
<dbReference type="GO" id="GO:0003700">
    <property type="term" value="F:DNA-binding transcription factor activity"/>
    <property type="evidence" value="ECO:0007669"/>
    <property type="project" value="InterPro"/>
</dbReference>
<dbReference type="SMART" id="SM00342">
    <property type="entry name" value="HTH_ARAC"/>
    <property type="match status" value="1"/>
</dbReference>
<dbReference type="InterPro" id="IPR009057">
    <property type="entry name" value="Homeodomain-like_sf"/>
</dbReference>
<dbReference type="Gene3D" id="1.10.10.60">
    <property type="entry name" value="Homeodomain-like"/>
    <property type="match status" value="2"/>
</dbReference>
<evidence type="ECO:0000259" key="3">
    <source>
        <dbReference type="PROSITE" id="PS01124"/>
    </source>
</evidence>
<proteinExistence type="predicted"/>
<dbReference type="InterPro" id="IPR018060">
    <property type="entry name" value="HTH_AraC"/>
</dbReference>
<protein>
    <submittedName>
        <fullName evidence="4">Putative transcriptional regulator (AraC family)</fullName>
    </submittedName>
</protein>
<evidence type="ECO:0000313" key="4">
    <source>
        <dbReference type="EMBL" id="VXA58120.1"/>
    </source>
</evidence>
<reference evidence="4 5" key="1">
    <citation type="submission" date="2019-10" db="EMBL/GenBank/DDBJ databases">
        <authorList>
            <person name="Karimi E."/>
        </authorList>
    </citation>
    <scope>NUCLEOTIDE SEQUENCE [LARGE SCALE GENOMIC DNA]</scope>
    <source>
        <strain evidence="4">Acinetobacter sp. 8BE</strain>
    </source>
</reference>
<evidence type="ECO:0000256" key="2">
    <source>
        <dbReference type="ARBA" id="ARBA00023163"/>
    </source>
</evidence>
<accession>A0A653KAU7</accession>
<dbReference type="InterPro" id="IPR009594">
    <property type="entry name" value="Tscrpt_reg_HTH_AraC_N"/>
</dbReference>
<name>A0A653KAU7_9GAMM</name>
<evidence type="ECO:0000256" key="1">
    <source>
        <dbReference type="ARBA" id="ARBA00023015"/>
    </source>
</evidence>
<dbReference type="SUPFAM" id="SSF46689">
    <property type="entry name" value="Homeodomain-like"/>
    <property type="match status" value="2"/>
</dbReference>
<dbReference type="Pfam" id="PF06719">
    <property type="entry name" value="AraC_N"/>
    <property type="match status" value="1"/>
</dbReference>
<dbReference type="Proteomes" id="UP000430404">
    <property type="component" value="Unassembled WGS sequence"/>
</dbReference>
<dbReference type="AlphaFoldDB" id="A0A653KAU7"/>
<dbReference type="PANTHER" id="PTHR43436">
    <property type="entry name" value="ARAC-FAMILY TRANSCRIPTIONAL REGULATOR"/>
    <property type="match status" value="1"/>
</dbReference>
<evidence type="ECO:0000313" key="5">
    <source>
        <dbReference type="Proteomes" id="UP000430404"/>
    </source>
</evidence>
<dbReference type="PROSITE" id="PS01124">
    <property type="entry name" value="HTH_ARAC_FAMILY_2"/>
    <property type="match status" value="1"/>
</dbReference>
<sequence length="297" mass="33341">MYDENINDVITSLAKTVDRLSQTDGDHQTAIATLSLHRRSEPSATHCIYNLGLGIVLQGEKQVIIGEEIFTYIPGQSMLTTIDIPVISHTRCTIGHKPFLGLLLLLDVAMIRKMASQLGQLDFQEKTKPSFGIQAIDYPLIESINRLVNLLDEPALLSQLSPIIQQEIMIRLLTGPNGVYLRQLVKTGSVNSKIEKAVSWLKHNFIQQIQMDDLADQVFMSPSTFRQHFREITGMSPLQYQKQLRLQEARHLMLNGEVDVGHAAGLVGYESASQFSREYSRLFGSSPQKDIQNLLLV</sequence>
<dbReference type="GO" id="GO:0043565">
    <property type="term" value="F:sequence-specific DNA binding"/>
    <property type="evidence" value="ECO:0007669"/>
    <property type="project" value="InterPro"/>
</dbReference>
<dbReference type="RefSeq" id="WP_159725832.1">
    <property type="nucleotide sequence ID" value="NZ_LR732760.1"/>
</dbReference>